<dbReference type="Pfam" id="PF02417">
    <property type="entry name" value="Chromate_transp"/>
    <property type="match status" value="1"/>
</dbReference>
<evidence type="ECO:0000256" key="5">
    <source>
        <dbReference type="ARBA" id="ARBA00022989"/>
    </source>
</evidence>
<comment type="similarity">
    <text evidence="2">Belongs to the chromate ion transporter (CHR) (TC 2.A.51) family.</text>
</comment>
<comment type="subcellular location">
    <subcellularLocation>
        <location evidence="1">Cell membrane</location>
        <topology evidence="1">Multi-pass membrane protein</topology>
    </subcellularLocation>
</comment>
<evidence type="ECO:0000256" key="2">
    <source>
        <dbReference type="ARBA" id="ARBA00005262"/>
    </source>
</evidence>
<evidence type="ECO:0000313" key="9">
    <source>
        <dbReference type="Proteomes" id="UP000298154"/>
    </source>
</evidence>
<keyword evidence="5 7" id="KW-1133">Transmembrane helix</keyword>
<proteinExistence type="inferred from homology"/>
<evidence type="ECO:0000256" key="4">
    <source>
        <dbReference type="ARBA" id="ARBA00022692"/>
    </source>
</evidence>
<keyword evidence="4 7" id="KW-0812">Transmembrane</keyword>
<accession>A0A4R9AQ59</accession>
<evidence type="ECO:0008006" key="10">
    <source>
        <dbReference type="Google" id="ProtNLM"/>
    </source>
</evidence>
<keyword evidence="6 7" id="KW-0472">Membrane</keyword>
<dbReference type="GO" id="GO:0005886">
    <property type="term" value="C:plasma membrane"/>
    <property type="evidence" value="ECO:0007669"/>
    <property type="project" value="UniProtKB-SubCell"/>
</dbReference>
<evidence type="ECO:0000256" key="1">
    <source>
        <dbReference type="ARBA" id="ARBA00004651"/>
    </source>
</evidence>
<organism evidence="8 9">
    <name type="scientific">Cryobacterium ruanii</name>
    <dbReference type="NCBI Taxonomy" id="1259197"/>
    <lineage>
        <taxon>Bacteria</taxon>
        <taxon>Bacillati</taxon>
        <taxon>Actinomycetota</taxon>
        <taxon>Actinomycetes</taxon>
        <taxon>Micrococcales</taxon>
        <taxon>Microbacteriaceae</taxon>
        <taxon>Cryobacterium</taxon>
    </lineage>
</organism>
<dbReference type="OrthoDB" id="8969999at2"/>
<comment type="caution">
    <text evidence="8">The sequence shown here is derived from an EMBL/GenBank/DDBJ whole genome shotgun (WGS) entry which is preliminary data.</text>
</comment>
<dbReference type="Proteomes" id="UP000298154">
    <property type="component" value="Unassembled WGS sequence"/>
</dbReference>
<feature type="transmembrane region" description="Helical" evidence="7">
    <location>
        <begin position="40"/>
        <end position="56"/>
    </location>
</feature>
<dbReference type="GO" id="GO:0015109">
    <property type="term" value="F:chromate transmembrane transporter activity"/>
    <property type="evidence" value="ECO:0007669"/>
    <property type="project" value="InterPro"/>
</dbReference>
<evidence type="ECO:0000313" key="8">
    <source>
        <dbReference type="EMBL" id="TFD67754.1"/>
    </source>
</evidence>
<sequence length="95" mass="10502">MRGTVCEVFRVFLKLGLTSFGGPVVRLGFFRGELVQRRRWMNVTNYANLVALVQFLPGPAPSQVRFGLGNYPAGPMGAIAALFAFTLPTTVWIRI</sequence>
<reference evidence="8 9" key="1">
    <citation type="submission" date="2019-03" db="EMBL/GenBank/DDBJ databases">
        <title>Genomics of glacier-inhabiting Cryobacterium strains.</title>
        <authorList>
            <person name="Liu Q."/>
            <person name="Xin Y.-H."/>
        </authorList>
    </citation>
    <scope>NUCLEOTIDE SEQUENCE [LARGE SCALE GENOMIC DNA]</scope>
    <source>
        <strain evidence="8 9">Sr36</strain>
    </source>
</reference>
<protein>
    <recommendedName>
        <fullName evidence="10">Chromate transporter</fullName>
    </recommendedName>
</protein>
<feature type="transmembrane region" description="Helical" evidence="7">
    <location>
        <begin position="76"/>
        <end position="93"/>
    </location>
</feature>
<evidence type="ECO:0000256" key="7">
    <source>
        <dbReference type="SAM" id="Phobius"/>
    </source>
</evidence>
<dbReference type="PANTHER" id="PTHR33567">
    <property type="entry name" value="CHROMATE ION TRANSPORTER (EUROFUNG)"/>
    <property type="match status" value="1"/>
</dbReference>
<keyword evidence="3" id="KW-1003">Cell membrane</keyword>
<gene>
    <name evidence="8" type="ORF">E3T47_03800</name>
</gene>
<dbReference type="PANTHER" id="PTHR33567:SF3">
    <property type="entry name" value="CHROMATE ION TRANSPORTER (EUROFUNG)"/>
    <property type="match status" value="1"/>
</dbReference>
<evidence type="ECO:0000256" key="6">
    <source>
        <dbReference type="ARBA" id="ARBA00023136"/>
    </source>
</evidence>
<keyword evidence="9" id="KW-1185">Reference proteome</keyword>
<dbReference type="EMBL" id="SOHK01000007">
    <property type="protein sequence ID" value="TFD67754.1"/>
    <property type="molecule type" value="Genomic_DNA"/>
</dbReference>
<name>A0A4R9AQ59_9MICO</name>
<dbReference type="AlphaFoldDB" id="A0A4R9AQ59"/>
<dbReference type="RefSeq" id="WP_134554454.1">
    <property type="nucleotide sequence ID" value="NZ_SOHK01000007.1"/>
</dbReference>
<evidence type="ECO:0000256" key="3">
    <source>
        <dbReference type="ARBA" id="ARBA00022475"/>
    </source>
</evidence>
<dbReference type="InterPro" id="IPR003370">
    <property type="entry name" value="Chromate_transpt"/>
</dbReference>